<dbReference type="Proteomes" id="UP000238375">
    <property type="component" value="Unassembled WGS sequence"/>
</dbReference>
<feature type="transmembrane region" description="Helical" evidence="1">
    <location>
        <begin position="6"/>
        <end position="27"/>
    </location>
</feature>
<dbReference type="RefSeq" id="WP_106138239.1">
    <property type="nucleotide sequence ID" value="NZ_PVTE01000009.1"/>
</dbReference>
<gene>
    <name evidence="2" type="ORF">CLV58_109240</name>
</gene>
<keyword evidence="1" id="KW-1133">Transmembrane helix</keyword>
<evidence type="ECO:0000256" key="1">
    <source>
        <dbReference type="SAM" id="Phobius"/>
    </source>
</evidence>
<organism evidence="2 3">
    <name type="scientific">Spirosoma oryzae</name>
    <dbReference type="NCBI Taxonomy" id="1469603"/>
    <lineage>
        <taxon>Bacteria</taxon>
        <taxon>Pseudomonadati</taxon>
        <taxon>Bacteroidota</taxon>
        <taxon>Cytophagia</taxon>
        <taxon>Cytophagales</taxon>
        <taxon>Cytophagaceae</taxon>
        <taxon>Spirosoma</taxon>
    </lineage>
</organism>
<accession>A0A2T0SYS4</accession>
<evidence type="ECO:0000313" key="3">
    <source>
        <dbReference type="Proteomes" id="UP000238375"/>
    </source>
</evidence>
<keyword evidence="3" id="KW-1185">Reference proteome</keyword>
<keyword evidence="1" id="KW-0812">Transmembrane</keyword>
<sequence>MENSTWKSWFIPGFLLGLFVYLIYLNVRFNLGTREKDQQLSSLREYVDSLNRHQINDWTNRLDRTNQRLKTDQARGDSALLVIIGQYDTKKTQALQTRYDQWLRQYQSTIK</sequence>
<comment type="caution">
    <text evidence="2">The sequence shown here is derived from an EMBL/GenBank/DDBJ whole genome shotgun (WGS) entry which is preliminary data.</text>
</comment>
<dbReference type="AlphaFoldDB" id="A0A2T0SYS4"/>
<evidence type="ECO:0000313" key="2">
    <source>
        <dbReference type="EMBL" id="PRY38513.1"/>
    </source>
</evidence>
<reference evidence="2 3" key="1">
    <citation type="submission" date="2018-03" db="EMBL/GenBank/DDBJ databases">
        <title>Genomic Encyclopedia of Archaeal and Bacterial Type Strains, Phase II (KMG-II): from individual species to whole genera.</title>
        <authorList>
            <person name="Goeker M."/>
        </authorList>
    </citation>
    <scope>NUCLEOTIDE SEQUENCE [LARGE SCALE GENOMIC DNA]</scope>
    <source>
        <strain evidence="2 3">DSM 28354</strain>
    </source>
</reference>
<protein>
    <submittedName>
        <fullName evidence="2">Uncharacterized protein</fullName>
    </submittedName>
</protein>
<keyword evidence="1" id="KW-0472">Membrane</keyword>
<dbReference type="EMBL" id="PVTE01000009">
    <property type="protein sequence ID" value="PRY38513.1"/>
    <property type="molecule type" value="Genomic_DNA"/>
</dbReference>
<name>A0A2T0SYS4_9BACT</name>
<proteinExistence type="predicted"/>